<accession>A0A1J6IPT9</accession>
<protein>
    <submittedName>
        <fullName evidence="7">Tyrosine aminotransferase</fullName>
    </submittedName>
</protein>
<dbReference type="FunFam" id="3.40.640.10:FF:000048">
    <property type="entry name" value="tyrosine aminotransferase"/>
    <property type="match status" value="1"/>
</dbReference>
<dbReference type="KEGG" id="nau:109227275"/>
<name>A0A1J6IPT9_NICAT</name>
<dbReference type="CDD" id="cd00609">
    <property type="entry name" value="AAT_like"/>
    <property type="match status" value="1"/>
</dbReference>
<dbReference type="STRING" id="49451.A0A1J6IPT9"/>
<evidence type="ECO:0000313" key="7">
    <source>
        <dbReference type="EMBL" id="OIT02592.1"/>
    </source>
</evidence>
<dbReference type="InterPro" id="IPR015421">
    <property type="entry name" value="PyrdxlP-dep_Trfase_major"/>
</dbReference>
<evidence type="ECO:0000256" key="1">
    <source>
        <dbReference type="ARBA" id="ARBA00001933"/>
    </source>
</evidence>
<feature type="domain" description="Aminotransferase class I/classII large" evidence="6">
    <location>
        <begin position="43"/>
        <end position="407"/>
    </location>
</feature>
<keyword evidence="8" id="KW-1185">Reference proteome</keyword>
<reference evidence="7" key="1">
    <citation type="submission" date="2016-11" db="EMBL/GenBank/DDBJ databases">
        <title>The genome of Nicotiana attenuata.</title>
        <authorList>
            <person name="Xu S."/>
            <person name="Brockmoeller T."/>
            <person name="Gaquerel E."/>
            <person name="Navarro A."/>
            <person name="Kuhl H."/>
            <person name="Gase K."/>
            <person name="Ling Z."/>
            <person name="Zhou W."/>
            <person name="Kreitzer C."/>
            <person name="Stanke M."/>
            <person name="Tang H."/>
            <person name="Lyons E."/>
            <person name="Pandey P."/>
            <person name="Pandey S.P."/>
            <person name="Timmermann B."/>
            <person name="Baldwin I.T."/>
        </authorList>
    </citation>
    <scope>NUCLEOTIDE SEQUENCE [LARGE SCALE GENOMIC DNA]</scope>
    <source>
        <strain evidence="7">UT</strain>
    </source>
</reference>
<keyword evidence="7" id="KW-0032">Aminotransferase</keyword>
<evidence type="ECO:0000256" key="2">
    <source>
        <dbReference type="ARBA" id="ARBA00007441"/>
    </source>
</evidence>
<dbReference type="SUPFAM" id="SSF53383">
    <property type="entry name" value="PLP-dependent transferases"/>
    <property type="match status" value="1"/>
</dbReference>
<dbReference type="GO" id="GO:0004838">
    <property type="term" value="F:L-tyrosine-2-oxoglutarate transaminase activity"/>
    <property type="evidence" value="ECO:0007669"/>
    <property type="project" value="TreeGrafter"/>
</dbReference>
<dbReference type="PANTHER" id="PTHR45744">
    <property type="entry name" value="TYROSINE AMINOTRANSFERASE"/>
    <property type="match status" value="1"/>
</dbReference>
<comment type="caution">
    <text evidence="7">The sequence shown here is derived from an EMBL/GenBank/DDBJ whole genome shotgun (WGS) entry which is preliminary data.</text>
</comment>
<dbReference type="GO" id="GO:0006572">
    <property type="term" value="P:L-tyrosine catabolic process"/>
    <property type="evidence" value="ECO:0007669"/>
    <property type="project" value="TreeGrafter"/>
</dbReference>
<dbReference type="Pfam" id="PF00155">
    <property type="entry name" value="Aminotran_1_2"/>
    <property type="match status" value="1"/>
</dbReference>
<dbReference type="EMBL" id="MJEQ01037188">
    <property type="protein sequence ID" value="OIT02592.1"/>
    <property type="molecule type" value="Genomic_DNA"/>
</dbReference>
<dbReference type="InterPro" id="IPR015422">
    <property type="entry name" value="PyrdxlP-dep_Trfase_small"/>
</dbReference>
<comment type="similarity">
    <text evidence="2 4">Belongs to the class-I pyridoxal-phosphate-dependent aminotransferase family.</text>
</comment>
<dbReference type="Gene3D" id="3.90.1150.10">
    <property type="entry name" value="Aspartate Aminotransferase, domain 1"/>
    <property type="match status" value="1"/>
</dbReference>
<dbReference type="PANTHER" id="PTHR45744:SF14">
    <property type="entry name" value="TYROSINE AMINOTRANSFERASE-LIKE"/>
    <property type="match status" value="1"/>
</dbReference>
<evidence type="ECO:0000256" key="5">
    <source>
        <dbReference type="PIRSR" id="PIRSR000517-1"/>
    </source>
</evidence>
<dbReference type="InterPro" id="IPR004839">
    <property type="entry name" value="Aminotransferase_I/II_large"/>
</dbReference>
<dbReference type="Gramene" id="OIT02592">
    <property type="protein sequence ID" value="OIT02592"/>
    <property type="gene ID" value="A4A49_00278"/>
</dbReference>
<dbReference type="GeneID" id="109227275"/>
<evidence type="ECO:0000256" key="4">
    <source>
        <dbReference type="PIRNR" id="PIRNR000517"/>
    </source>
</evidence>
<organism evidence="7 8">
    <name type="scientific">Nicotiana attenuata</name>
    <name type="common">Coyote tobacco</name>
    <dbReference type="NCBI Taxonomy" id="49451"/>
    <lineage>
        <taxon>Eukaryota</taxon>
        <taxon>Viridiplantae</taxon>
        <taxon>Streptophyta</taxon>
        <taxon>Embryophyta</taxon>
        <taxon>Tracheophyta</taxon>
        <taxon>Spermatophyta</taxon>
        <taxon>Magnoliopsida</taxon>
        <taxon>eudicotyledons</taxon>
        <taxon>Gunneridae</taxon>
        <taxon>Pentapetalae</taxon>
        <taxon>asterids</taxon>
        <taxon>lamiids</taxon>
        <taxon>Solanales</taxon>
        <taxon>Solanaceae</taxon>
        <taxon>Nicotianoideae</taxon>
        <taxon>Nicotianeae</taxon>
        <taxon>Nicotiana</taxon>
    </lineage>
</organism>
<comment type="cofactor">
    <cofactor evidence="1 4 5">
        <name>pyridoxal 5'-phosphate</name>
        <dbReference type="ChEBI" id="CHEBI:597326"/>
    </cofactor>
</comment>
<dbReference type="InterPro" id="IPR015424">
    <property type="entry name" value="PyrdxlP-dep_Trfase"/>
</dbReference>
<gene>
    <name evidence="7" type="primary">TAT_0</name>
    <name evidence="7" type="ORF">A4A49_00278</name>
</gene>
<dbReference type="OMA" id="EFCTRLA"/>
<dbReference type="OrthoDB" id="7042322at2759"/>
<dbReference type="Proteomes" id="UP000187609">
    <property type="component" value="Unassembled WGS sequence"/>
</dbReference>
<feature type="modified residue" description="N6-(pyridoxal phosphate)lysine" evidence="5">
    <location>
        <position position="252"/>
    </location>
</feature>
<dbReference type="FunFam" id="3.90.1150.10:FF:000040">
    <property type="entry name" value="Tyrosine aminotransferase"/>
    <property type="match status" value="1"/>
</dbReference>
<keyword evidence="3 4" id="KW-0663">Pyridoxal phosphate</keyword>
<evidence type="ECO:0000259" key="6">
    <source>
        <dbReference type="Pfam" id="PF00155"/>
    </source>
</evidence>
<dbReference type="NCBIfam" id="TIGR01265">
    <property type="entry name" value="tyr_nico_aTase"/>
    <property type="match status" value="1"/>
</dbReference>
<keyword evidence="7" id="KW-0808">Transferase</keyword>
<evidence type="ECO:0000313" key="8">
    <source>
        <dbReference type="Proteomes" id="UP000187609"/>
    </source>
</evidence>
<dbReference type="PIRSF" id="PIRSF000517">
    <property type="entry name" value="Tyr_transaminase"/>
    <property type="match status" value="1"/>
</dbReference>
<sequence>MELSSNSSWNFQGKEDAKKASACTIRSYLNTLNENINRSDTRTVIPLSHGDPSGFPSFRTTKVSEDALVDALQSGKYNGYAPNSTVLQARRSIAEFLSRDYPYELSLYDVHVTAGAKQAIEVLITALAVPGANILLPRPGYPTYEALSTFSRLEVRYYNLLSEQDWEVDIDGLEALADDRTVAMVFINPGNPCGNVYKREHLKKIAETAKRLGMLVISDEAYGHLVFGSSSFVAMGVFGEIVPILTIGSISKRWMVPGWRVGWIVMCDRNGILQKHGVVESIKSCLEISADPSTLTMGAITRILDETPEDFYSNTINLLRKAAGICYAGLTEIPCFTPYKPQGSMFLMAKLNMSLLEGIDNDIEFCTKLAREESVIVLPGEALGLKNWVRVTFAVEISALEEGLGRIKAFCSRNSKQQ</sequence>
<proteinExistence type="inferred from homology"/>
<dbReference type="GO" id="GO:0030170">
    <property type="term" value="F:pyridoxal phosphate binding"/>
    <property type="evidence" value="ECO:0007669"/>
    <property type="project" value="InterPro"/>
</dbReference>
<dbReference type="Gene3D" id="3.40.640.10">
    <property type="entry name" value="Type I PLP-dependent aspartate aminotransferase-like (Major domain)"/>
    <property type="match status" value="1"/>
</dbReference>
<dbReference type="SMR" id="A0A1J6IPT9"/>
<evidence type="ECO:0000256" key="3">
    <source>
        <dbReference type="ARBA" id="ARBA00022898"/>
    </source>
</evidence>
<dbReference type="AlphaFoldDB" id="A0A1J6IPT9"/>
<dbReference type="InterPro" id="IPR005958">
    <property type="entry name" value="TyrNic_aminoTrfase"/>
</dbReference>